<dbReference type="GO" id="GO:0005829">
    <property type="term" value="C:cytosol"/>
    <property type="evidence" value="ECO:0007669"/>
    <property type="project" value="TreeGrafter"/>
</dbReference>
<dbReference type="Pfam" id="PF18306">
    <property type="entry name" value="LDcluster4"/>
    <property type="match status" value="1"/>
</dbReference>
<dbReference type="PANTHER" id="PTHR43393:SF3">
    <property type="entry name" value="LYSINE DECARBOXYLASE-LIKE PROTEIN"/>
    <property type="match status" value="1"/>
</dbReference>
<evidence type="ECO:0000313" key="2">
    <source>
        <dbReference type="Proteomes" id="UP000027093"/>
    </source>
</evidence>
<accession>A0A060HJ46</accession>
<dbReference type="Proteomes" id="UP000027093">
    <property type="component" value="Chromosome"/>
</dbReference>
<sequence length="181" mass="19162">MRRIQIAVIGYNKDRCTDEARKAAYEVGSEIARAGAVLVCGGLGGVMEEACRGAKDNNGLTVGIIPEDDFSYANKYCDIIVCSTIGFARDFIVAGSADGIIAVGGGVGTLTEMTVGYMMKKPMVAVKGSGGTADEYGGRYLDERKRVEIMTAASPKEAVRMILERIKENAGLGHDNLPDTA</sequence>
<dbReference type="InterPro" id="IPR005268">
    <property type="entry name" value="CHP00725"/>
</dbReference>
<dbReference type="SUPFAM" id="SSF102405">
    <property type="entry name" value="MCP/YpsA-like"/>
    <property type="match status" value="1"/>
</dbReference>
<dbReference type="PANTHER" id="PTHR43393">
    <property type="entry name" value="CYTOKININ RIBOSIDE 5'-MONOPHOSPHATE PHOSPHORIBOHYDROLASE"/>
    <property type="match status" value="1"/>
</dbReference>
<proteinExistence type="predicted"/>
<dbReference type="STRING" id="926571.NVIE_010910"/>
<dbReference type="NCBIfam" id="TIGR00725">
    <property type="entry name" value="TIGR00725 family protein"/>
    <property type="match status" value="1"/>
</dbReference>
<reference evidence="1 2" key="1">
    <citation type="journal article" date="2014" name="Int. J. Syst. Evol. Microbiol.">
        <title>Nitrososphaera viennensis gen. nov., sp. nov., an aerobic and mesophilic, ammonia-oxidizing archaeon from soil and a member of the archaeal phylum Thaumarchaeota.</title>
        <authorList>
            <person name="Stieglmeier M."/>
            <person name="Klingl A."/>
            <person name="Alves R.J."/>
            <person name="Rittmann S.K."/>
            <person name="Melcher M."/>
            <person name="Leisch N."/>
            <person name="Schleper C."/>
        </authorList>
    </citation>
    <scope>NUCLEOTIDE SEQUENCE [LARGE SCALE GENOMIC DNA]</scope>
    <source>
        <strain evidence="1">EN76</strain>
    </source>
</reference>
<dbReference type="HOGENOM" id="CLU_107614_2_0_2"/>
<name>A0A060HJ46_9ARCH</name>
<keyword evidence="2" id="KW-1185">Reference proteome</keyword>
<dbReference type="EMBL" id="CP007536">
    <property type="protein sequence ID" value="AIC15320.1"/>
    <property type="molecule type" value="Genomic_DNA"/>
</dbReference>
<protein>
    <recommendedName>
        <fullName evidence="3">TIGR00725 family protein</fullName>
    </recommendedName>
</protein>
<dbReference type="InterPro" id="IPR052341">
    <property type="entry name" value="LOG_family_nucleotidases"/>
</dbReference>
<evidence type="ECO:0008006" key="3">
    <source>
        <dbReference type="Google" id="ProtNLM"/>
    </source>
</evidence>
<gene>
    <name evidence="1" type="ORF">NVIE_010910</name>
</gene>
<dbReference type="OrthoDB" id="9570at2157"/>
<organism evidence="1 2">
    <name type="scientific">Nitrososphaera viennensis EN76</name>
    <dbReference type="NCBI Taxonomy" id="926571"/>
    <lineage>
        <taxon>Archaea</taxon>
        <taxon>Nitrososphaerota</taxon>
        <taxon>Nitrososphaeria</taxon>
        <taxon>Nitrososphaerales</taxon>
        <taxon>Nitrososphaeraceae</taxon>
        <taxon>Nitrososphaera</taxon>
    </lineage>
</organism>
<evidence type="ECO:0000313" key="1">
    <source>
        <dbReference type="EMBL" id="AIC15320.1"/>
    </source>
</evidence>
<dbReference type="Gene3D" id="3.40.50.450">
    <property type="match status" value="1"/>
</dbReference>
<dbReference type="AlphaFoldDB" id="A0A060HJ46"/>
<dbReference type="KEGG" id="nvn:NVIE_010910"/>
<dbReference type="InterPro" id="IPR041164">
    <property type="entry name" value="LDcluster4"/>
</dbReference>